<protein>
    <recommendedName>
        <fullName evidence="6 13">Transketolase</fullName>
        <ecNumber evidence="6 13">2.2.1.1</ecNumber>
    </recommendedName>
</protein>
<dbReference type="NCBIfam" id="TIGR00232">
    <property type="entry name" value="tktlase_bact"/>
    <property type="match status" value="1"/>
</dbReference>
<dbReference type="InterPro" id="IPR005478">
    <property type="entry name" value="Transketolase_bac-like"/>
</dbReference>
<feature type="binding site" evidence="15">
    <location>
        <position position="517"/>
    </location>
    <ligand>
        <name>substrate</name>
    </ligand>
</feature>
<feature type="site" description="Important for catalytic activity" evidence="18">
    <location>
        <position position="265"/>
    </location>
</feature>
<comment type="cofactor">
    <cofactor evidence="3">
        <name>Co(2+)</name>
        <dbReference type="ChEBI" id="CHEBI:48828"/>
    </cofactor>
</comment>
<keyword evidence="7 19" id="KW-0808">Transferase</keyword>
<sequence length="661" mass="70213">MLALSPIDRLSINCIRFLAAEAVQSANSGHPGLPMGFAPFVYRLFTKHLKQDPQKPNWPGRDRFVLSAGHGSALLYSMLHLCGYDLSLEDLKQFRQLGSKTPGHPEFGHTAGVEVTTGPLGQGLANAVGLAIALKHVKARYQRPGFELFDQKVYVMVGDGCLQEGVGAEAASLAGHLGLDNLVVLYDDNQITIDGQTSLSFTEDVAARFRAYGWMTQEIGGDGHDLGAFDGALEKAKTTPGAPHLIKIRTQIGFGSPKAGTASVHGSPLGAEGLAFARKALDWSYGPFEIPAEVAAHFAELGARNKAQVDAANLEFGAYMGKFPKEGQELMLALQGTLPPVEWPTFKAGDSIATRAASGKVLNAIMPRLPLFMGGSADLSPSNNTQFEGAVDFQKNSPEGRYLRFGVREHAMGAVVNGINQSGVLRAYCATFLSFADYMLPAVRVAALSSYKSIFVFTHDSIGVGEDGPTHQPVEQVAYLRFLPGLTSFRPADAAETVEAWRFALGAQGPVAMSLTRQNLPVIDRTKYAAASGVAQGGYVLAQGPSAQVVLIATGSEVSLAMAAYEQLAQEGIGTILVSLPSAELFEAQPAEYQEQTIPSHLPRVCVEAGIEAGMARYLGSKGRFVGMRGFGASGPAPELYKHFGITTEAVVQAAKALVQG</sequence>
<dbReference type="Pfam" id="PF00456">
    <property type="entry name" value="Transketolase_N"/>
    <property type="match status" value="1"/>
</dbReference>
<feature type="binding site" evidence="16">
    <location>
        <position position="70"/>
    </location>
    <ligand>
        <name>thiamine diphosphate</name>
        <dbReference type="ChEBI" id="CHEBI:58937"/>
    </ligand>
</feature>
<feature type="binding site" evidence="15">
    <location>
        <position position="459"/>
    </location>
    <ligand>
        <name>substrate</name>
    </ligand>
</feature>
<dbReference type="Gene3D" id="3.40.50.970">
    <property type="match status" value="2"/>
</dbReference>
<comment type="subunit">
    <text evidence="5 19">Homodimer.</text>
</comment>
<dbReference type="SUPFAM" id="SSF52518">
    <property type="entry name" value="Thiamin diphosphate-binding fold (THDP-binding)"/>
    <property type="match status" value="2"/>
</dbReference>
<comment type="caution">
    <text evidence="21">The sequence shown here is derived from an EMBL/GenBank/DDBJ whole genome shotgun (WGS) entry which is preliminary data.</text>
</comment>
<evidence type="ECO:0000256" key="12">
    <source>
        <dbReference type="ARBA" id="ARBA00049473"/>
    </source>
</evidence>
<dbReference type="EMBL" id="MFNF01000040">
    <property type="protein sequence ID" value="OGH01050.1"/>
    <property type="molecule type" value="Genomic_DNA"/>
</dbReference>
<feature type="active site" description="Proton donor" evidence="14">
    <location>
        <position position="409"/>
    </location>
</feature>
<dbReference type="PROSITE" id="PS00801">
    <property type="entry name" value="TRANSKETOLASE_1"/>
    <property type="match status" value="1"/>
</dbReference>
<feature type="binding site" evidence="16">
    <location>
        <position position="435"/>
    </location>
    <ligand>
        <name>thiamine diphosphate</name>
        <dbReference type="ChEBI" id="CHEBI:58937"/>
    </ligand>
</feature>
<feature type="binding site" evidence="15">
    <location>
        <position position="471"/>
    </location>
    <ligand>
        <name>substrate</name>
    </ligand>
</feature>
<dbReference type="AlphaFoldDB" id="A0A1F6GSM3"/>
<proteinExistence type="inferred from homology"/>
<keyword evidence="9 19" id="KW-0106">Calcium</keyword>
<gene>
    <name evidence="21" type="ORF">A2557_00425</name>
</gene>
<dbReference type="InterPro" id="IPR020826">
    <property type="entry name" value="Transketolase_BS"/>
</dbReference>
<comment type="function">
    <text evidence="19">Catalyzes the transfer of a two-carbon ketol group from a ketose donor to an aldose acceptor, via a covalent intermediate with the cofactor thiamine pyrophosphate.</text>
</comment>
<feature type="binding site" evidence="17">
    <location>
        <position position="159"/>
    </location>
    <ligand>
        <name>Mg(2+)</name>
        <dbReference type="ChEBI" id="CHEBI:18420"/>
    </ligand>
</feature>
<keyword evidence="10 17" id="KW-0460">Magnesium</keyword>
<dbReference type="Proteomes" id="UP000177583">
    <property type="component" value="Unassembled WGS sequence"/>
</dbReference>
<dbReference type="InterPro" id="IPR005475">
    <property type="entry name" value="Transketolase-like_Pyr-bd"/>
</dbReference>
<comment type="cofactor">
    <cofactor evidence="19">
        <name>Mg(2+)</name>
        <dbReference type="ChEBI" id="CHEBI:18420"/>
    </cofactor>
    <cofactor evidence="19">
        <name>Ca(2+)</name>
        <dbReference type="ChEBI" id="CHEBI:29108"/>
    </cofactor>
    <cofactor evidence="19">
        <name>Mn(2+)</name>
        <dbReference type="ChEBI" id="CHEBI:29035"/>
    </cofactor>
    <cofactor evidence="19">
        <name>Co(2+)</name>
        <dbReference type="ChEBI" id="CHEBI:48828"/>
    </cofactor>
    <text evidence="19">Binds 1 Mg(2+) ion per subunit. Can also utilize other divalent metal cations, such as Ca(2+), Mn(2+) and Co(2+).</text>
</comment>
<evidence type="ECO:0000256" key="13">
    <source>
        <dbReference type="NCBIfam" id="TIGR00232"/>
    </source>
</evidence>
<dbReference type="InterPro" id="IPR029061">
    <property type="entry name" value="THDP-binding"/>
</dbReference>
<comment type="cofactor">
    <cofactor evidence="1">
        <name>Ca(2+)</name>
        <dbReference type="ChEBI" id="CHEBI:29108"/>
    </cofactor>
</comment>
<feature type="site" description="Important for catalytic activity" evidence="18">
    <location>
        <position position="30"/>
    </location>
</feature>
<comment type="cofactor">
    <cofactor evidence="2">
        <name>Mn(2+)</name>
        <dbReference type="ChEBI" id="CHEBI:29035"/>
    </cofactor>
</comment>
<evidence type="ECO:0000256" key="9">
    <source>
        <dbReference type="ARBA" id="ARBA00022837"/>
    </source>
</evidence>
<feature type="domain" description="Transketolase-like pyrimidine-binding" evidence="20">
    <location>
        <begin position="352"/>
        <end position="522"/>
    </location>
</feature>
<evidence type="ECO:0000256" key="16">
    <source>
        <dbReference type="PIRSR" id="PIRSR605478-3"/>
    </source>
</evidence>
<organism evidence="21 22">
    <name type="scientific">Candidatus Lambdaproteobacteria bacterium RIFOXYD2_FULL_56_26</name>
    <dbReference type="NCBI Taxonomy" id="1817773"/>
    <lineage>
        <taxon>Bacteria</taxon>
        <taxon>Pseudomonadati</taxon>
        <taxon>Pseudomonadota</taxon>
        <taxon>Candidatus Lambdaproteobacteria</taxon>
    </lineage>
</organism>
<feature type="binding site" evidence="17">
    <location>
        <position position="189"/>
    </location>
    <ligand>
        <name>Mg(2+)</name>
        <dbReference type="ChEBI" id="CHEBI:18420"/>
    </ligand>
</feature>
<dbReference type="Gene3D" id="3.40.50.920">
    <property type="match status" value="1"/>
</dbReference>
<evidence type="ECO:0000256" key="17">
    <source>
        <dbReference type="PIRSR" id="PIRSR605478-4"/>
    </source>
</evidence>
<evidence type="ECO:0000259" key="20">
    <source>
        <dbReference type="SMART" id="SM00861"/>
    </source>
</evidence>
<feature type="binding site" evidence="15">
    <location>
        <position position="265"/>
    </location>
    <ligand>
        <name>substrate</name>
    </ligand>
</feature>
<dbReference type="SMART" id="SM00861">
    <property type="entry name" value="Transket_pyr"/>
    <property type="match status" value="1"/>
</dbReference>
<feature type="binding site" evidence="17">
    <location>
        <position position="191"/>
    </location>
    <ligand>
        <name>Mg(2+)</name>
        <dbReference type="ChEBI" id="CHEBI:18420"/>
    </ligand>
</feature>
<evidence type="ECO:0000256" key="2">
    <source>
        <dbReference type="ARBA" id="ARBA00001936"/>
    </source>
</evidence>
<evidence type="ECO:0000256" key="19">
    <source>
        <dbReference type="RuleBase" id="RU004996"/>
    </source>
</evidence>
<accession>A0A1F6GSM3</accession>
<dbReference type="SUPFAM" id="SSF52922">
    <property type="entry name" value="TK C-terminal domain-like"/>
    <property type="match status" value="1"/>
</dbReference>
<comment type="similarity">
    <text evidence="4 19">Belongs to the transketolase family.</text>
</comment>
<dbReference type="InterPro" id="IPR005474">
    <property type="entry name" value="Transketolase_N"/>
</dbReference>
<dbReference type="GO" id="GO:0006098">
    <property type="term" value="P:pentose-phosphate shunt"/>
    <property type="evidence" value="ECO:0007669"/>
    <property type="project" value="TreeGrafter"/>
</dbReference>
<evidence type="ECO:0000256" key="18">
    <source>
        <dbReference type="PIRSR" id="PIRSR605478-5"/>
    </source>
</evidence>
<dbReference type="FunFam" id="3.40.50.920:FF:000003">
    <property type="entry name" value="Transketolase"/>
    <property type="match status" value="1"/>
</dbReference>
<dbReference type="CDD" id="cd02012">
    <property type="entry name" value="TPP_TK"/>
    <property type="match status" value="1"/>
</dbReference>
<dbReference type="GO" id="GO:0046872">
    <property type="term" value="F:metal ion binding"/>
    <property type="evidence" value="ECO:0007669"/>
    <property type="project" value="UniProtKB-KW"/>
</dbReference>
<dbReference type="InterPro" id="IPR033247">
    <property type="entry name" value="Transketolase_fam"/>
</dbReference>
<evidence type="ECO:0000256" key="7">
    <source>
        <dbReference type="ARBA" id="ARBA00022679"/>
    </source>
</evidence>
<dbReference type="GO" id="GO:0005829">
    <property type="term" value="C:cytosol"/>
    <property type="evidence" value="ECO:0007669"/>
    <property type="project" value="TreeGrafter"/>
</dbReference>
<evidence type="ECO:0000256" key="8">
    <source>
        <dbReference type="ARBA" id="ARBA00022723"/>
    </source>
</evidence>
<comment type="cofactor">
    <cofactor evidence="17">
        <name>Mg(2+)</name>
        <dbReference type="ChEBI" id="CHEBI:18420"/>
    </cofactor>
    <text evidence="17">Binds 1 Mg(2+) ion per subunit. Can also utilize other divalent metal cations, such as Ca(2+), Mn(2+) and Co(2+).</text>
</comment>
<comment type="cofactor">
    <cofactor evidence="16">
        <name>thiamine diphosphate</name>
        <dbReference type="ChEBI" id="CHEBI:58937"/>
    </cofactor>
    <text evidence="16">Binds 1 thiamine pyrophosphate per subunit. During the reaction, the substrate forms a covalent intermediate with the cofactor.</text>
</comment>
<evidence type="ECO:0000256" key="1">
    <source>
        <dbReference type="ARBA" id="ARBA00001913"/>
    </source>
</evidence>
<evidence type="ECO:0000256" key="11">
    <source>
        <dbReference type="ARBA" id="ARBA00023052"/>
    </source>
</evidence>
<evidence type="ECO:0000256" key="4">
    <source>
        <dbReference type="ARBA" id="ARBA00007131"/>
    </source>
</evidence>
<dbReference type="GO" id="GO:0004802">
    <property type="term" value="F:transketolase activity"/>
    <property type="evidence" value="ECO:0007669"/>
    <property type="project" value="UniProtKB-UniRule"/>
</dbReference>
<dbReference type="InterPro" id="IPR049557">
    <property type="entry name" value="Transketolase_CS"/>
</dbReference>
<evidence type="ECO:0000313" key="21">
    <source>
        <dbReference type="EMBL" id="OGH01050.1"/>
    </source>
</evidence>
<dbReference type="InterPro" id="IPR009014">
    <property type="entry name" value="Transketo_C/PFOR_II"/>
</dbReference>
<keyword evidence="11 16" id="KW-0786">Thiamine pyrophosphate</keyword>
<dbReference type="InterPro" id="IPR055152">
    <property type="entry name" value="Transketolase-like_C_2"/>
</dbReference>
<evidence type="ECO:0000256" key="5">
    <source>
        <dbReference type="ARBA" id="ARBA00011738"/>
    </source>
</evidence>
<name>A0A1F6GSM3_9PROT</name>
<dbReference type="Pfam" id="PF22613">
    <property type="entry name" value="Transketolase_C_1"/>
    <property type="match status" value="1"/>
</dbReference>
<dbReference type="FunFam" id="3.40.50.970:FF:000004">
    <property type="entry name" value="Transketolase"/>
    <property type="match status" value="1"/>
</dbReference>
<feature type="binding site" evidence="16">
    <location>
        <begin position="118"/>
        <end position="120"/>
    </location>
    <ligand>
        <name>thiamine diphosphate</name>
        <dbReference type="ChEBI" id="CHEBI:58937"/>
    </ligand>
</feature>
<feature type="binding site" evidence="16">
    <location>
        <position position="189"/>
    </location>
    <ligand>
        <name>thiamine diphosphate</name>
        <dbReference type="ChEBI" id="CHEBI:58937"/>
    </ligand>
</feature>
<dbReference type="PANTHER" id="PTHR43522">
    <property type="entry name" value="TRANSKETOLASE"/>
    <property type="match status" value="1"/>
</dbReference>
<dbReference type="Pfam" id="PF02779">
    <property type="entry name" value="Transket_pyr"/>
    <property type="match status" value="1"/>
</dbReference>
<reference evidence="21 22" key="1">
    <citation type="journal article" date="2016" name="Nat. Commun.">
        <title>Thousands of microbial genomes shed light on interconnected biogeochemical processes in an aquifer system.</title>
        <authorList>
            <person name="Anantharaman K."/>
            <person name="Brown C.T."/>
            <person name="Hug L.A."/>
            <person name="Sharon I."/>
            <person name="Castelle C.J."/>
            <person name="Probst A.J."/>
            <person name="Thomas B.C."/>
            <person name="Singh A."/>
            <person name="Wilkins M.J."/>
            <person name="Karaoz U."/>
            <person name="Brodie E.L."/>
            <person name="Williams K.H."/>
            <person name="Hubbard S.S."/>
            <person name="Banfield J.F."/>
        </authorList>
    </citation>
    <scope>NUCLEOTIDE SEQUENCE [LARGE SCALE GENOMIC DNA]</scope>
</reference>
<dbReference type="FunFam" id="3.40.50.970:FF:000045">
    <property type="entry name" value="Transketolase"/>
    <property type="match status" value="1"/>
</dbReference>
<feature type="binding site" evidence="16">
    <location>
        <position position="160"/>
    </location>
    <ligand>
        <name>thiamine diphosphate</name>
        <dbReference type="ChEBI" id="CHEBI:58937"/>
    </ligand>
</feature>
<evidence type="ECO:0000256" key="10">
    <source>
        <dbReference type="ARBA" id="ARBA00022842"/>
    </source>
</evidence>
<feature type="binding site" evidence="15">
    <location>
        <position position="382"/>
    </location>
    <ligand>
        <name>substrate</name>
    </ligand>
</feature>
<feature type="binding site" evidence="15">
    <location>
        <position position="467"/>
    </location>
    <ligand>
        <name>substrate</name>
    </ligand>
</feature>
<dbReference type="CDD" id="cd07033">
    <property type="entry name" value="TPP_PYR_DXS_TK_like"/>
    <property type="match status" value="1"/>
</dbReference>
<evidence type="ECO:0000256" key="15">
    <source>
        <dbReference type="PIRSR" id="PIRSR605478-2"/>
    </source>
</evidence>
<evidence type="ECO:0000313" key="22">
    <source>
        <dbReference type="Proteomes" id="UP000177583"/>
    </source>
</evidence>
<comment type="catalytic activity">
    <reaction evidence="12 19">
        <text>D-sedoheptulose 7-phosphate + D-glyceraldehyde 3-phosphate = aldehydo-D-ribose 5-phosphate + D-xylulose 5-phosphate</text>
        <dbReference type="Rhea" id="RHEA:10508"/>
        <dbReference type="ChEBI" id="CHEBI:57483"/>
        <dbReference type="ChEBI" id="CHEBI:57737"/>
        <dbReference type="ChEBI" id="CHEBI:58273"/>
        <dbReference type="ChEBI" id="CHEBI:59776"/>
        <dbReference type="EC" id="2.2.1.1"/>
    </reaction>
</comment>
<dbReference type="PROSITE" id="PS00802">
    <property type="entry name" value="TRANSKETOLASE_2"/>
    <property type="match status" value="1"/>
</dbReference>
<dbReference type="PANTHER" id="PTHR43522:SF2">
    <property type="entry name" value="TRANSKETOLASE 1-RELATED"/>
    <property type="match status" value="1"/>
</dbReference>
<dbReference type="EC" id="2.2.1.1" evidence="6 13"/>
<feature type="binding site" evidence="15">
    <location>
        <position position="30"/>
    </location>
    <ligand>
        <name>substrate</name>
    </ligand>
</feature>
<evidence type="ECO:0000256" key="6">
    <source>
        <dbReference type="ARBA" id="ARBA00013152"/>
    </source>
</evidence>
<feature type="binding site" evidence="16">
    <location>
        <position position="265"/>
    </location>
    <ligand>
        <name>thiamine diphosphate</name>
        <dbReference type="ChEBI" id="CHEBI:58937"/>
    </ligand>
</feature>
<keyword evidence="8 17" id="KW-0479">Metal-binding</keyword>
<feature type="binding site" evidence="15">
    <location>
        <position position="355"/>
    </location>
    <ligand>
        <name>substrate</name>
    </ligand>
</feature>
<evidence type="ECO:0000256" key="14">
    <source>
        <dbReference type="PIRSR" id="PIRSR605478-1"/>
    </source>
</evidence>
<evidence type="ECO:0000256" key="3">
    <source>
        <dbReference type="ARBA" id="ARBA00001941"/>
    </source>
</evidence>